<keyword evidence="6" id="KW-0732">Signal</keyword>
<keyword evidence="4 12" id="KW-0349">Heme</keyword>
<keyword evidence="10 12" id="KW-0408">Iron</keyword>
<evidence type="ECO:0000256" key="7">
    <source>
        <dbReference type="ARBA" id="ARBA00022837"/>
    </source>
</evidence>
<keyword evidence="11" id="KW-1015">Disulfide bond</keyword>
<comment type="caution">
    <text evidence="14">The sequence shown here is derived from an EMBL/GenBank/DDBJ whole genome shotgun (WGS) entry which is preliminary data.</text>
</comment>
<dbReference type="InterPro" id="IPR009056">
    <property type="entry name" value="Cyt_c-like_dom"/>
</dbReference>
<dbReference type="InterPro" id="IPR002372">
    <property type="entry name" value="PQQ_rpt_dom"/>
</dbReference>
<dbReference type="InterPro" id="IPR017512">
    <property type="entry name" value="PQQ_MeOH/EtOH_DH"/>
</dbReference>
<sequence>MCLLTLAACSGADGGSGSGPLAGQDWVTPGGDIGKSHYSTLTDIDTGNADRLGLAWEAALGTGRGLEATPVVIDGVMYTSGVAGRVYAFDAASGRELWRFEPEIDMQVNRTVCCDMVNRGVAVARGKVYVASLDGWMYALDAKSGAVVWKSDIVVDRARGDTSTGAPEIAGNVVVIGNAGAEYDVRGAVTAFDLDTGKRAWRFFVVPRDPALGPQDHPDLEPAVKTWDPQSRWDIGGGGAPWDAINYDPETGLVLVGTGNGGPYATSRRSPKGGDNLYLSSIVALDAKTGRLKWHYQETPGDNWDYTATAPMILTRMTVDGEERPVVLHAPKNGFLYVLDRRDGTLLRANPLVRVNWADGVDMKTGRPRLTPERADYTDGPKIIFPATPGARNWHPAAYDPKTGLYIGAVQDMGNVIFMTPGQKPVARKMLNTDAALLFTSDLLAILPTLPPPLRAAIEARPEMAWVKENPGSTELRAIDPLTGKTKWARRTAGWQDRGGALATAGGLVFQGSIDGHLRVFDSANGKLLKDIDTGTSILAAPMTYKVGGVQYVAVMAAWGGGGFPYVPPYSAAYSRGNAGRILVFRLDGGPVRIPEELPPLQPAPPPPAQAPGVTPQTIAQGMELFMANCALCHSNQPRSITPDLRRMSEGTHKAFRQIVLEGLLLPNGMPRWDDRLDPAQVDAIHAYLIDLQGKARAEELEKQKRGLPLDTPGLTILSNY</sequence>
<evidence type="ECO:0000313" key="15">
    <source>
        <dbReference type="Proteomes" id="UP001138540"/>
    </source>
</evidence>
<dbReference type="InterPro" id="IPR018391">
    <property type="entry name" value="PQQ_b-propeller_rpt"/>
</dbReference>
<evidence type="ECO:0000256" key="3">
    <source>
        <dbReference type="ARBA" id="ARBA00008156"/>
    </source>
</evidence>
<dbReference type="SUPFAM" id="SSF46626">
    <property type="entry name" value="Cytochrome c"/>
    <property type="match status" value="1"/>
</dbReference>
<evidence type="ECO:0000256" key="11">
    <source>
        <dbReference type="ARBA" id="ARBA00023157"/>
    </source>
</evidence>
<feature type="domain" description="Cytochrome c" evidence="13">
    <location>
        <begin position="617"/>
        <end position="693"/>
    </location>
</feature>
<protein>
    <submittedName>
        <fullName evidence="14">Quinohemoprotein ethanol dehydrogenase</fullName>
        <ecNumber evidence="14">1.1.9.1</ecNumber>
    </submittedName>
</protein>
<dbReference type="NCBIfam" id="TIGR03075">
    <property type="entry name" value="PQQ_enz_alc_DH"/>
    <property type="match status" value="1"/>
</dbReference>
<dbReference type="Pfam" id="PF13442">
    <property type="entry name" value="Cytochrome_CBB3"/>
    <property type="match status" value="1"/>
</dbReference>
<evidence type="ECO:0000256" key="6">
    <source>
        <dbReference type="ARBA" id="ARBA00022729"/>
    </source>
</evidence>
<dbReference type="EMBL" id="JACHKA010000001">
    <property type="protein sequence ID" value="MBB5984723.1"/>
    <property type="molecule type" value="Genomic_DNA"/>
</dbReference>
<dbReference type="InterPro" id="IPR036909">
    <property type="entry name" value="Cyt_c-like_dom_sf"/>
</dbReference>
<evidence type="ECO:0000259" key="13">
    <source>
        <dbReference type="PROSITE" id="PS51007"/>
    </source>
</evidence>
<accession>A0ABR6NBS7</accession>
<evidence type="ECO:0000256" key="2">
    <source>
        <dbReference type="ARBA" id="ARBA00001931"/>
    </source>
</evidence>
<name>A0ABR6NBS7_9SPHN</name>
<dbReference type="PROSITE" id="PS51007">
    <property type="entry name" value="CYTC"/>
    <property type="match status" value="1"/>
</dbReference>
<organism evidence="14 15">
    <name type="scientific">Sphingobium lignivorans</name>
    <dbReference type="NCBI Taxonomy" id="2735886"/>
    <lineage>
        <taxon>Bacteria</taxon>
        <taxon>Pseudomonadati</taxon>
        <taxon>Pseudomonadota</taxon>
        <taxon>Alphaproteobacteria</taxon>
        <taxon>Sphingomonadales</taxon>
        <taxon>Sphingomonadaceae</taxon>
        <taxon>Sphingobium</taxon>
    </lineage>
</organism>
<evidence type="ECO:0000256" key="1">
    <source>
        <dbReference type="ARBA" id="ARBA00001913"/>
    </source>
</evidence>
<evidence type="ECO:0000256" key="9">
    <source>
        <dbReference type="ARBA" id="ARBA00023002"/>
    </source>
</evidence>
<comment type="similarity">
    <text evidence="3">Belongs to the bacterial PQQ dehydrogenase family.</text>
</comment>
<dbReference type="SUPFAM" id="SSF50998">
    <property type="entry name" value="Quinoprotein alcohol dehydrogenase-like"/>
    <property type="match status" value="1"/>
</dbReference>
<keyword evidence="7" id="KW-0106">Calcium</keyword>
<dbReference type="PANTHER" id="PTHR32303">
    <property type="entry name" value="QUINOPROTEIN ALCOHOL DEHYDROGENASE (CYTOCHROME C)"/>
    <property type="match status" value="1"/>
</dbReference>
<comment type="cofactor">
    <cofactor evidence="2">
        <name>pyrroloquinoline quinone</name>
        <dbReference type="ChEBI" id="CHEBI:58442"/>
    </cofactor>
</comment>
<dbReference type="RefSeq" id="WP_184150221.1">
    <property type="nucleotide sequence ID" value="NZ_JACHKA010000001.1"/>
</dbReference>
<keyword evidence="8" id="KW-0634">PQQ</keyword>
<keyword evidence="9 14" id="KW-0560">Oxidoreductase</keyword>
<evidence type="ECO:0000256" key="4">
    <source>
        <dbReference type="ARBA" id="ARBA00022617"/>
    </source>
</evidence>
<evidence type="ECO:0000256" key="10">
    <source>
        <dbReference type="ARBA" id="ARBA00023004"/>
    </source>
</evidence>
<dbReference type="Gene3D" id="2.140.10.10">
    <property type="entry name" value="Quinoprotein alcohol dehydrogenase-like superfamily"/>
    <property type="match status" value="1"/>
</dbReference>
<comment type="cofactor">
    <cofactor evidence="1">
        <name>Ca(2+)</name>
        <dbReference type="ChEBI" id="CHEBI:29108"/>
    </cofactor>
</comment>
<dbReference type="Gene3D" id="1.10.760.10">
    <property type="entry name" value="Cytochrome c-like domain"/>
    <property type="match status" value="1"/>
</dbReference>
<dbReference type="SMART" id="SM00564">
    <property type="entry name" value="PQQ"/>
    <property type="match status" value="5"/>
</dbReference>
<dbReference type="GO" id="GO:0016491">
    <property type="term" value="F:oxidoreductase activity"/>
    <property type="evidence" value="ECO:0007669"/>
    <property type="project" value="UniProtKB-KW"/>
</dbReference>
<evidence type="ECO:0000256" key="12">
    <source>
        <dbReference type="PROSITE-ProRule" id="PRU00433"/>
    </source>
</evidence>
<keyword evidence="5 12" id="KW-0479">Metal-binding</keyword>
<proteinExistence type="inferred from homology"/>
<gene>
    <name evidence="14" type="ORF">HNP60_000697</name>
</gene>
<dbReference type="Proteomes" id="UP001138540">
    <property type="component" value="Unassembled WGS sequence"/>
</dbReference>
<dbReference type="Pfam" id="PF01011">
    <property type="entry name" value="PQQ"/>
    <property type="match status" value="2"/>
</dbReference>
<evidence type="ECO:0000256" key="5">
    <source>
        <dbReference type="ARBA" id="ARBA00022723"/>
    </source>
</evidence>
<dbReference type="EC" id="1.1.9.1" evidence="14"/>
<keyword evidence="15" id="KW-1185">Reference proteome</keyword>
<evidence type="ECO:0000313" key="14">
    <source>
        <dbReference type="EMBL" id="MBB5984723.1"/>
    </source>
</evidence>
<reference evidence="14 15" key="1">
    <citation type="submission" date="2020-08" db="EMBL/GenBank/DDBJ databases">
        <title>Exploring microbial biodiversity for novel pathways involved in the catabolism of aromatic compounds derived from lignin.</title>
        <authorList>
            <person name="Elkins J."/>
        </authorList>
    </citation>
    <scope>NUCLEOTIDE SEQUENCE [LARGE SCALE GENOMIC DNA]</scope>
    <source>
        <strain evidence="14 15">B1D3A</strain>
    </source>
</reference>
<dbReference type="InterPro" id="IPR011047">
    <property type="entry name" value="Quinoprotein_ADH-like_sf"/>
</dbReference>
<evidence type="ECO:0000256" key="8">
    <source>
        <dbReference type="ARBA" id="ARBA00022891"/>
    </source>
</evidence>